<dbReference type="PANTHER" id="PTHR42973:SF13">
    <property type="entry name" value="FAD-BINDING PCMH-TYPE DOMAIN-CONTAINING PROTEIN"/>
    <property type="match status" value="1"/>
</dbReference>
<sequence length="524" mass="57022">MAGLTSLVSALLLGAHVAYGLPSDATTQACNEIANSLPGKTLSPGLLSVEYQYETQQYWATNLWEVKPACIVQPSSAQDVSIVIKILNKYPTVRFATRSGGHDPNKDHSTVQDGVLITMTDLTGASYDAQEDVAYVRPGGEWNDVIGDLEQSGVAIAGGRLGMVIYAPWQDIRLLSLGLVGVGGLLLGGGLSFLSAQEGLAADNIIEWETVMANGSIVNVNAARHPDLAQAMRGSSNQFGIVTQFKARVHRIDDVWGGSCAYDETKADELYAALHEFVGHGAEDPKAAIIFTDLVLGVGTRSKLIYYFYDGPTPPTSGPFAQFFNILNLACLPKRQKYSQLLRANGEPLRLLNSRSFFRTATIPYIASRPQMYKEISEKLAQTAALFLNTPPVVRSIQFSVDFQPLPSVIGKKSAAKGGNAMGLGASDPDRIVLIYQAAWNLPSDDETAFNIAREVTSWLDEVVPQWMAEAGMPLDTYLPLFLNDAMFDQPVLQSYRDYNKFKALQRSVDPDGLFSTRTGGFKF</sequence>
<dbReference type="InterPro" id="IPR036318">
    <property type="entry name" value="FAD-bd_PCMH-like_sf"/>
</dbReference>
<dbReference type="HOGENOM" id="CLU_018354_1_1_1"/>
<feature type="signal peptide" evidence="5">
    <location>
        <begin position="1"/>
        <end position="20"/>
    </location>
</feature>
<dbReference type="GeneID" id="19120578"/>
<dbReference type="AlphaFoldDB" id="W6ZK41"/>
<accession>W6ZK41</accession>
<dbReference type="SUPFAM" id="SSF56176">
    <property type="entry name" value="FAD-binding/transporter-associated domain-like"/>
    <property type="match status" value="1"/>
</dbReference>
<name>W6ZK41_COCMI</name>
<dbReference type="KEGG" id="bor:COCMIDRAFT_24363"/>
<evidence type="ECO:0000256" key="2">
    <source>
        <dbReference type="ARBA" id="ARBA00022630"/>
    </source>
</evidence>
<feature type="domain" description="FAD-binding PCMH-type" evidence="6">
    <location>
        <begin position="64"/>
        <end position="252"/>
    </location>
</feature>
<gene>
    <name evidence="7" type="ORF">COCMIDRAFT_24363</name>
</gene>
<dbReference type="InterPro" id="IPR016169">
    <property type="entry name" value="FAD-bd_PCMH_sub2"/>
</dbReference>
<dbReference type="GO" id="GO:0071949">
    <property type="term" value="F:FAD binding"/>
    <property type="evidence" value="ECO:0007669"/>
    <property type="project" value="InterPro"/>
</dbReference>
<dbReference type="InterPro" id="IPR006094">
    <property type="entry name" value="Oxid_FAD_bind_N"/>
</dbReference>
<dbReference type="InterPro" id="IPR016166">
    <property type="entry name" value="FAD-bd_PCMH"/>
</dbReference>
<dbReference type="PROSITE" id="PS51387">
    <property type="entry name" value="FAD_PCMH"/>
    <property type="match status" value="1"/>
</dbReference>
<evidence type="ECO:0000259" key="6">
    <source>
        <dbReference type="PROSITE" id="PS51387"/>
    </source>
</evidence>
<dbReference type="RefSeq" id="XP_007685664.1">
    <property type="nucleotide sequence ID" value="XM_007687474.1"/>
</dbReference>
<dbReference type="Proteomes" id="UP000054032">
    <property type="component" value="Unassembled WGS sequence"/>
</dbReference>
<dbReference type="EMBL" id="KI963948">
    <property type="protein sequence ID" value="EUC47809.1"/>
    <property type="molecule type" value="Genomic_DNA"/>
</dbReference>
<keyword evidence="3" id="KW-0274">FAD</keyword>
<protein>
    <recommendedName>
        <fullName evidence="6">FAD-binding PCMH-type domain-containing protein</fullName>
    </recommendedName>
</protein>
<evidence type="ECO:0000256" key="5">
    <source>
        <dbReference type="SAM" id="SignalP"/>
    </source>
</evidence>
<organism evidence="7 8">
    <name type="scientific">Bipolaris oryzae ATCC 44560</name>
    <dbReference type="NCBI Taxonomy" id="930090"/>
    <lineage>
        <taxon>Eukaryota</taxon>
        <taxon>Fungi</taxon>
        <taxon>Dikarya</taxon>
        <taxon>Ascomycota</taxon>
        <taxon>Pezizomycotina</taxon>
        <taxon>Dothideomycetes</taxon>
        <taxon>Pleosporomycetidae</taxon>
        <taxon>Pleosporales</taxon>
        <taxon>Pleosporineae</taxon>
        <taxon>Pleosporaceae</taxon>
        <taxon>Bipolaris</taxon>
    </lineage>
</organism>
<evidence type="ECO:0000256" key="1">
    <source>
        <dbReference type="ARBA" id="ARBA00005466"/>
    </source>
</evidence>
<evidence type="ECO:0000256" key="4">
    <source>
        <dbReference type="ARBA" id="ARBA00023002"/>
    </source>
</evidence>
<reference evidence="7 8" key="1">
    <citation type="journal article" date="2013" name="PLoS Genet.">
        <title>Comparative genome structure, secondary metabolite, and effector coding capacity across Cochliobolus pathogens.</title>
        <authorList>
            <person name="Condon B.J."/>
            <person name="Leng Y."/>
            <person name="Wu D."/>
            <person name="Bushley K.E."/>
            <person name="Ohm R.A."/>
            <person name="Otillar R."/>
            <person name="Martin J."/>
            <person name="Schackwitz W."/>
            <person name="Grimwood J."/>
            <person name="MohdZainudin N."/>
            <person name="Xue C."/>
            <person name="Wang R."/>
            <person name="Manning V.A."/>
            <person name="Dhillon B."/>
            <person name="Tu Z.J."/>
            <person name="Steffenson B.J."/>
            <person name="Salamov A."/>
            <person name="Sun H."/>
            <person name="Lowry S."/>
            <person name="LaButti K."/>
            <person name="Han J."/>
            <person name="Copeland A."/>
            <person name="Lindquist E."/>
            <person name="Barry K."/>
            <person name="Schmutz J."/>
            <person name="Baker S.E."/>
            <person name="Ciuffetti L.M."/>
            <person name="Grigoriev I.V."/>
            <person name="Zhong S."/>
            <person name="Turgeon B.G."/>
        </authorList>
    </citation>
    <scope>NUCLEOTIDE SEQUENCE [LARGE SCALE GENOMIC DNA]</scope>
    <source>
        <strain evidence="7 8">ATCC 44560</strain>
    </source>
</reference>
<dbReference type="InterPro" id="IPR050416">
    <property type="entry name" value="FAD-linked_Oxidoreductase"/>
</dbReference>
<evidence type="ECO:0000313" key="8">
    <source>
        <dbReference type="Proteomes" id="UP000054032"/>
    </source>
</evidence>
<dbReference type="GO" id="GO:0016491">
    <property type="term" value="F:oxidoreductase activity"/>
    <property type="evidence" value="ECO:0007669"/>
    <property type="project" value="UniProtKB-KW"/>
</dbReference>
<dbReference type="Pfam" id="PF01565">
    <property type="entry name" value="FAD_binding_4"/>
    <property type="match status" value="1"/>
</dbReference>
<keyword evidence="8" id="KW-1185">Reference proteome</keyword>
<dbReference type="PANTHER" id="PTHR42973">
    <property type="entry name" value="BINDING OXIDOREDUCTASE, PUTATIVE (AFU_ORTHOLOGUE AFUA_1G17690)-RELATED"/>
    <property type="match status" value="1"/>
</dbReference>
<keyword evidence="2" id="KW-0285">Flavoprotein</keyword>
<dbReference type="Gene3D" id="3.30.465.10">
    <property type="match status" value="1"/>
</dbReference>
<dbReference type="eggNOG" id="KOG1231">
    <property type="taxonomic scope" value="Eukaryota"/>
</dbReference>
<comment type="similarity">
    <text evidence="1">Belongs to the oxygen-dependent FAD-linked oxidoreductase family.</text>
</comment>
<dbReference type="STRING" id="930090.W6ZK41"/>
<evidence type="ECO:0000256" key="3">
    <source>
        <dbReference type="ARBA" id="ARBA00022827"/>
    </source>
</evidence>
<keyword evidence="4" id="KW-0560">Oxidoreductase</keyword>
<proteinExistence type="inferred from homology"/>
<feature type="chain" id="PRO_5004887563" description="FAD-binding PCMH-type domain-containing protein" evidence="5">
    <location>
        <begin position="21"/>
        <end position="524"/>
    </location>
</feature>
<evidence type="ECO:0000313" key="7">
    <source>
        <dbReference type="EMBL" id="EUC47809.1"/>
    </source>
</evidence>
<keyword evidence="5" id="KW-0732">Signal</keyword>
<dbReference type="OrthoDB" id="2151789at2759"/>